<dbReference type="AlphaFoldDB" id="A0A8I1GJF4"/>
<dbReference type="Pfam" id="PF17278">
    <property type="entry name" value="DUF5343"/>
    <property type="match status" value="1"/>
</dbReference>
<name>A0A8I1GJF4_9HYPH</name>
<sequence>MAQYPYIATAIALRNAVERFKAKVPSDIDSATLQKMGLAAGYESFLINIFKFLNLVDEKGKATPEALTLFSLHSDPEFKENFSKTIKNAYKDLFDLNGEATWGLSNSSLITFFRKADQSSDITGQRQAKTFETLASIAGKRDSVDPTSYQKSIRNNGNTGNKNNIKRRVRPNISVSEADKAERQTHATEVGLTVRIEINLPSDGNKETYDTIFKSIRENLLNG</sequence>
<dbReference type="Proteomes" id="UP000623250">
    <property type="component" value="Unassembled WGS sequence"/>
</dbReference>
<evidence type="ECO:0000313" key="2">
    <source>
        <dbReference type="Proteomes" id="UP000623250"/>
    </source>
</evidence>
<proteinExistence type="predicted"/>
<gene>
    <name evidence="1" type="ORF">JDN41_14580</name>
</gene>
<comment type="caution">
    <text evidence="1">The sequence shown here is derived from an EMBL/GenBank/DDBJ whole genome shotgun (WGS) entry which is preliminary data.</text>
</comment>
<protein>
    <submittedName>
        <fullName evidence="1">DUF5343 domain-containing protein</fullName>
    </submittedName>
</protein>
<dbReference type="EMBL" id="JAEMUK010000081">
    <property type="protein sequence ID" value="MBJ7544777.1"/>
    <property type="molecule type" value="Genomic_DNA"/>
</dbReference>
<evidence type="ECO:0000313" key="1">
    <source>
        <dbReference type="EMBL" id="MBJ7544777.1"/>
    </source>
</evidence>
<organism evidence="1 2">
    <name type="scientific">Rhodomicrobium udaipurense</name>
    <dbReference type="NCBI Taxonomy" id="1202716"/>
    <lineage>
        <taxon>Bacteria</taxon>
        <taxon>Pseudomonadati</taxon>
        <taxon>Pseudomonadota</taxon>
        <taxon>Alphaproteobacteria</taxon>
        <taxon>Hyphomicrobiales</taxon>
        <taxon>Hyphomicrobiaceae</taxon>
        <taxon>Rhodomicrobium</taxon>
    </lineage>
</organism>
<accession>A0A8I1GJF4</accession>
<keyword evidence="2" id="KW-1185">Reference proteome</keyword>
<reference evidence="1 2" key="1">
    <citation type="submission" date="2020-12" db="EMBL/GenBank/DDBJ databases">
        <title>Revised draft genomes of Rhodomicrobium vannielii ATCC 17100 and Rhodomicrobium udaipurense JA643.</title>
        <authorList>
            <person name="Conners E.M."/>
            <person name="Davenport E.J."/>
            <person name="Bose A."/>
        </authorList>
    </citation>
    <scope>NUCLEOTIDE SEQUENCE [LARGE SCALE GENOMIC DNA]</scope>
    <source>
        <strain evidence="1 2">JA643</strain>
    </source>
</reference>
<dbReference type="InterPro" id="IPR035235">
    <property type="entry name" value="DUF5343"/>
</dbReference>
<dbReference type="RefSeq" id="WP_155954968.1">
    <property type="nucleotide sequence ID" value="NZ_JAEMUK010000081.1"/>
</dbReference>